<feature type="non-terminal residue" evidence="1">
    <location>
        <position position="1"/>
    </location>
</feature>
<dbReference type="Proteomes" id="UP000789366">
    <property type="component" value="Unassembled WGS sequence"/>
</dbReference>
<keyword evidence="2" id="KW-1185">Reference proteome</keyword>
<sequence length="40" mass="4809">QIGEQKSCKRWNNREEIRGSLSRLISKKEEPKLEVEHEMI</sequence>
<proteinExistence type="predicted"/>
<protein>
    <submittedName>
        <fullName evidence="1">5267_t:CDS:1</fullName>
    </submittedName>
</protein>
<comment type="caution">
    <text evidence="1">The sequence shown here is derived from an EMBL/GenBank/DDBJ whole genome shotgun (WGS) entry which is preliminary data.</text>
</comment>
<dbReference type="EMBL" id="CAJVPW010002391">
    <property type="protein sequence ID" value="CAG8505374.1"/>
    <property type="molecule type" value="Genomic_DNA"/>
</dbReference>
<evidence type="ECO:0000313" key="2">
    <source>
        <dbReference type="Proteomes" id="UP000789366"/>
    </source>
</evidence>
<organism evidence="1 2">
    <name type="scientific">Cetraspora pellucida</name>
    <dbReference type="NCBI Taxonomy" id="1433469"/>
    <lineage>
        <taxon>Eukaryota</taxon>
        <taxon>Fungi</taxon>
        <taxon>Fungi incertae sedis</taxon>
        <taxon>Mucoromycota</taxon>
        <taxon>Glomeromycotina</taxon>
        <taxon>Glomeromycetes</taxon>
        <taxon>Diversisporales</taxon>
        <taxon>Gigasporaceae</taxon>
        <taxon>Cetraspora</taxon>
    </lineage>
</organism>
<reference evidence="1" key="1">
    <citation type="submission" date="2021-06" db="EMBL/GenBank/DDBJ databases">
        <authorList>
            <person name="Kallberg Y."/>
            <person name="Tangrot J."/>
            <person name="Rosling A."/>
        </authorList>
    </citation>
    <scope>NUCLEOTIDE SEQUENCE</scope>
    <source>
        <strain evidence="1">28 12/20/2015</strain>
    </source>
</reference>
<accession>A0ACA9L3A6</accession>
<feature type="non-terminal residue" evidence="1">
    <location>
        <position position="40"/>
    </location>
</feature>
<evidence type="ECO:0000313" key="1">
    <source>
        <dbReference type="EMBL" id="CAG8505374.1"/>
    </source>
</evidence>
<name>A0ACA9L3A6_9GLOM</name>
<gene>
    <name evidence="1" type="ORF">SPELUC_LOCUS3213</name>
</gene>